<feature type="region of interest" description="Disordered" evidence="1">
    <location>
        <begin position="419"/>
        <end position="474"/>
    </location>
</feature>
<evidence type="ECO:0000313" key="3">
    <source>
        <dbReference type="Proteomes" id="UP001219567"/>
    </source>
</evidence>
<feature type="compositionally biased region" description="Polar residues" evidence="1">
    <location>
        <begin position="150"/>
        <end position="168"/>
    </location>
</feature>
<keyword evidence="3" id="KW-1185">Reference proteome</keyword>
<reference evidence="2 3" key="1">
    <citation type="submission" date="2023-03" db="EMBL/GenBank/DDBJ databases">
        <title>Mating type loci evolution in Malassezia.</title>
        <authorList>
            <person name="Coelho M.A."/>
        </authorList>
    </citation>
    <scope>NUCLEOTIDE SEQUENCE [LARGE SCALE GENOMIC DNA]</scope>
    <source>
        <strain evidence="2 3">CBS 9725</strain>
    </source>
</reference>
<feature type="compositionally biased region" description="Basic and acidic residues" evidence="1">
    <location>
        <begin position="42"/>
        <end position="72"/>
    </location>
</feature>
<evidence type="ECO:0000256" key="1">
    <source>
        <dbReference type="SAM" id="MobiDB-lite"/>
    </source>
</evidence>
<feature type="compositionally biased region" description="Polar residues" evidence="1">
    <location>
        <begin position="928"/>
        <end position="939"/>
    </location>
</feature>
<sequence length="1555" mass="178564">MSPAPQFASPVMSEGPIPPPRAIRFTEPIDLRNRELPPTPRDIQENTRRSVSDTNPRSRPERSTRSRSRSDGADPNATERRRRRRAQREAMRESGRETGRSAASKTHPTSSTNGPRRSSSHNKTRTHTQGQGNEPIHSPSQDTSQRDDSTFSSGLALRNQTWAQSTPTDPIWSRKQRYARAATESITPREPDPDQYAPARENDSLWSEGRTVESSAEDMHQPPLTYIQDASAPRRSGASSKNQSKKPVMPFQSLGSASLIVPPRQASGKNKILQQAREVPRDLATLATLDVGQDDAVEEETQRERDELWMTEERERHAALQASQQRGKASPDITSSSRSPSKLLKTPSQSISQGMVTPPRRRTNHRQSLYLTPATGADFAADDDLDDEYVDVGDGTLPEVFEQFGTPREVYESPMSARVGNFSTQKPSPASGDKLLQHTDSPSADWFSSTHPKWNSTSNQKIASSDESSEASDEFYLAHTAHTTRNMPQPTPAVAPTVAPVLDKEQQAALILHEEQQRERRLFEREANLRAQRHAREREKREQIEKEAAAEKLRKQEQEAAKHARELEQAEKERLFEKERQRRLQEEAARRERVQAELMRQQNEIAERKRRVLQERRQREERERLERERIQSLEAERERVRLEAELARKKEEERLEQQRLALEREAQREAEKIAAEQAAQQKELQRKQQQEQEDRERQQREAQQLQELQQQQEEEARIQQEIRLEREEAQRLAALQAENLAREQQQLEQLAEQERLQQLEDEANEERLQKQRKQQEEEKRKQLLQEELLKKQEQERQELLLRERREEEQREREQILLREERQRKERLLRDERDRKERQERIRRMERERKEAEQREKAEAAALAEKQREEMERQRAQIEEKALKRAKREADEEDRMARSYGRRREEHLTLGTPNDDESSIVASSEADHASNTADDAESDSNFSQMFSKKLQVVSKNATLGLQGILSRATPEKSKIATPTDRSPSPETAPSTPTRPEMSSEDRVPEPGQITGPLLRFAELQAPRNDEQYVVMPFPTLPWFSTVVMQGLPTVADHEAPYMVGALTPTLAQSTLPMNPSALAANPRWSTQSIQPSTTGQEPWVVQPQGPVREDRMACFPGYTVHGVAREDAALSTRPASILAIECLVCNAVQSSLLVHLNLTELRRIAELSKDLRWNYTSQQFVQQALHRYLSCIGWHPMQDDPMPLSLQDCEAFLFWNVIQEEYQAAADVYLTDGHKLDRRIPRIARASLRAHARVLARIRLEPDQVPRPSREKVQAWDGVLALSTHAGLTKRMKITSPHQDGHVSLFKVWLPEGESTQDVYSTELQRTERELFIAGTWRLLQRGDMALNVAKVDHSNEGRYIFNGEGFVPLPTQFDPIGHLPSYINMMLYPPGFYNTVIRSSRNSPVMYLDLLPWRTQIVRSIQLVRDNVETLGANSQLYRVAKWLYRAVITIEMPTTDTPSHLESPFDAHHGWNGTVVLDAEGTSEHARALLLRCVAPREPESLLNSMLQAVMDGNCNEIEVPEVQPYEEVGTPSTYPWAILRERSRAGLVWLRLL</sequence>
<accession>A0AAJ5Z0P3</accession>
<feature type="compositionally biased region" description="Basic and acidic residues" evidence="1">
    <location>
        <begin position="300"/>
        <end position="318"/>
    </location>
</feature>
<dbReference type="EMBL" id="CP119946">
    <property type="protein sequence ID" value="WFD00075.1"/>
    <property type="molecule type" value="Genomic_DNA"/>
</dbReference>
<feature type="region of interest" description="Disordered" evidence="1">
    <location>
        <begin position="550"/>
        <end position="592"/>
    </location>
</feature>
<feature type="compositionally biased region" description="Polar residues" evidence="1">
    <location>
        <begin position="127"/>
        <end position="143"/>
    </location>
</feature>
<evidence type="ECO:0000313" key="2">
    <source>
        <dbReference type="EMBL" id="WFD00075.1"/>
    </source>
</evidence>
<feature type="compositionally biased region" description="Low complexity" evidence="1">
    <location>
        <begin position="701"/>
        <end position="710"/>
    </location>
</feature>
<feature type="region of interest" description="Disordered" evidence="1">
    <location>
        <begin position="963"/>
        <end position="1008"/>
    </location>
</feature>
<feature type="compositionally biased region" description="Basic and acidic residues" evidence="1">
    <location>
        <begin position="87"/>
        <end position="99"/>
    </location>
</feature>
<organism evidence="2 3">
    <name type="scientific">Malassezia yamatoensis</name>
    <dbReference type="NCBI Taxonomy" id="253288"/>
    <lineage>
        <taxon>Eukaryota</taxon>
        <taxon>Fungi</taxon>
        <taxon>Dikarya</taxon>
        <taxon>Basidiomycota</taxon>
        <taxon>Ustilaginomycotina</taxon>
        <taxon>Malasseziomycetes</taxon>
        <taxon>Malasseziales</taxon>
        <taxon>Malasseziaceae</taxon>
        <taxon>Malassezia</taxon>
    </lineage>
</organism>
<feature type="compositionally biased region" description="Polar residues" evidence="1">
    <location>
        <begin position="101"/>
        <end position="117"/>
    </location>
</feature>
<feature type="compositionally biased region" description="Polar residues" evidence="1">
    <location>
        <begin position="438"/>
        <end position="462"/>
    </location>
</feature>
<feature type="region of interest" description="Disordered" evidence="1">
    <location>
        <begin position="666"/>
        <end position="710"/>
    </location>
</feature>
<feature type="region of interest" description="Disordered" evidence="1">
    <location>
        <begin position="290"/>
        <end position="367"/>
    </location>
</feature>
<name>A0AAJ5Z0P3_9BASI</name>
<feature type="compositionally biased region" description="Basic and acidic residues" evidence="1">
    <location>
        <begin position="683"/>
        <end position="700"/>
    </location>
</feature>
<feature type="compositionally biased region" description="Low complexity" evidence="1">
    <location>
        <begin position="330"/>
        <end position="341"/>
    </location>
</feature>
<protein>
    <submittedName>
        <fullName evidence="2">Uncharacterized protein</fullName>
    </submittedName>
</protein>
<feature type="region of interest" description="Disordered" evidence="1">
    <location>
        <begin position="1"/>
        <end position="273"/>
    </location>
</feature>
<feature type="compositionally biased region" description="Low complexity" evidence="1">
    <location>
        <begin position="980"/>
        <end position="995"/>
    </location>
</feature>
<feature type="compositionally biased region" description="Polar residues" evidence="1">
    <location>
        <begin position="346"/>
        <end position="355"/>
    </location>
</feature>
<proteinExistence type="predicted"/>
<dbReference type="Proteomes" id="UP001219567">
    <property type="component" value="Chromosome 4"/>
</dbReference>
<feature type="region of interest" description="Disordered" evidence="1">
    <location>
        <begin position="827"/>
        <end position="939"/>
    </location>
</feature>
<gene>
    <name evidence="2" type="ORF">MYAM1_002821</name>
</gene>
<feature type="region of interest" description="Disordered" evidence="1">
    <location>
        <begin position="753"/>
        <end position="776"/>
    </location>
</feature>
<feature type="compositionally biased region" description="Basic and acidic residues" evidence="1">
    <location>
        <begin position="765"/>
        <end position="776"/>
    </location>
</feature>
<feature type="compositionally biased region" description="Basic and acidic residues" evidence="1">
    <location>
        <begin position="827"/>
        <end position="882"/>
    </location>
</feature>